<accession>A0A089N0U5</accession>
<dbReference type="AlphaFoldDB" id="A0A089N0U5"/>
<gene>
    <name evidence="2" type="ORF">PSTEL_03280</name>
</gene>
<dbReference type="KEGG" id="pste:PSTEL_03280"/>
<dbReference type="GO" id="GO:0004497">
    <property type="term" value="F:monooxygenase activity"/>
    <property type="evidence" value="ECO:0007669"/>
    <property type="project" value="UniProtKB-KW"/>
</dbReference>
<dbReference type="SUPFAM" id="SSF54909">
    <property type="entry name" value="Dimeric alpha+beta barrel"/>
    <property type="match status" value="1"/>
</dbReference>
<dbReference type="InterPro" id="IPR007138">
    <property type="entry name" value="ABM_dom"/>
</dbReference>
<evidence type="ECO:0000313" key="3">
    <source>
        <dbReference type="Proteomes" id="UP000029507"/>
    </source>
</evidence>
<reference evidence="2 3" key="1">
    <citation type="submission" date="2014-08" db="EMBL/GenBank/DDBJ databases">
        <title>Comparative genomics of the Paenibacillus odorifer group.</title>
        <authorList>
            <person name="den Bakker H.C."/>
            <person name="Tsai Y.-C."/>
            <person name="Martin N."/>
            <person name="Korlach J."/>
            <person name="Wiedmann M."/>
        </authorList>
    </citation>
    <scope>NUCLEOTIDE SEQUENCE [LARGE SCALE GENOMIC DNA]</scope>
    <source>
        <strain evidence="2 3">DSM 14472</strain>
    </source>
</reference>
<dbReference type="HOGENOM" id="CLU_154488_2_0_9"/>
<proteinExistence type="predicted"/>
<dbReference type="Proteomes" id="UP000029507">
    <property type="component" value="Chromosome"/>
</dbReference>
<evidence type="ECO:0000259" key="1">
    <source>
        <dbReference type="PROSITE" id="PS51725"/>
    </source>
</evidence>
<protein>
    <submittedName>
        <fullName evidence="2">Antibiotic biosynthesis monooxygenase</fullName>
    </submittedName>
</protein>
<feature type="domain" description="ABM" evidence="1">
    <location>
        <begin position="4"/>
        <end position="92"/>
    </location>
</feature>
<keyword evidence="3" id="KW-1185">Reference proteome</keyword>
<dbReference type="OrthoDB" id="165368at2"/>
<evidence type="ECO:0000313" key="2">
    <source>
        <dbReference type="EMBL" id="AIQ62284.1"/>
    </source>
</evidence>
<dbReference type="Gene3D" id="3.30.70.100">
    <property type="match status" value="1"/>
</dbReference>
<dbReference type="PROSITE" id="PS51725">
    <property type="entry name" value="ABM"/>
    <property type="match status" value="1"/>
</dbReference>
<dbReference type="InterPro" id="IPR011008">
    <property type="entry name" value="Dimeric_a/b-barrel"/>
</dbReference>
<keyword evidence="2" id="KW-0503">Monooxygenase</keyword>
<sequence>MDKLGLYTKFTAYEGSRDRLAELLLEAAGGMEAVQGCDLYVVNLQDNDASSVWVTEIWSDPSAHQASLSLEESKRLIQEARPLIAGIEQIKLLPLGGKGM</sequence>
<dbReference type="EMBL" id="CP009286">
    <property type="protein sequence ID" value="AIQ62284.1"/>
    <property type="molecule type" value="Genomic_DNA"/>
</dbReference>
<name>A0A089N0U5_9BACL</name>
<organism evidence="2 3">
    <name type="scientific">Paenibacillus stellifer</name>
    <dbReference type="NCBI Taxonomy" id="169760"/>
    <lineage>
        <taxon>Bacteria</taxon>
        <taxon>Bacillati</taxon>
        <taxon>Bacillota</taxon>
        <taxon>Bacilli</taxon>
        <taxon>Bacillales</taxon>
        <taxon>Paenibacillaceae</taxon>
        <taxon>Paenibacillus</taxon>
    </lineage>
</organism>
<keyword evidence="2" id="KW-0560">Oxidoreductase</keyword>
<dbReference type="Pfam" id="PF03992">
    <property type="entry name" value="ABM"/>
    <property type="match status" value="1"/>
</dbReference>
<dbReference type="RefSeq" id="WP_038693438.1">
    <property type="nucleotide sequence ID" value="NZ_CP009286.1"/>
</dbReference>